<protein>
    <submittedName>
        <fullName evidence="6">LysR family transcriptional regulator</fullName>
    </submittedName>
</protein>
<dbReference type="InterPro" id="IPR036388">
    <property type="entry name" value="WH-like_DNA-bd_sf"/>
</dbReference>
<dbReference type="RefSeq" id="WP_173272957.1">
    <property type="nucleotide sequence ID" value="NZ_AP021889.1"/>
</dbReference>
<keyword evidence="7" id="KW-1185">Reference proteome</keyword>
<feature type="domain" description="HTH lysR-type" evidence="5">
    <location>
        <begin position="4"/>
        <end position="61"/>
    </location>
</feature>
<dbReference type="InterPro" id="IPR000847">
    <property type="entry name" value="LysR_HTH_N"/>
</dbReference>
<keyword evidence="2" id="KW-0805">Transcription regulation</keyword>
<proteinExistence type="inferred from homology"/>
<dbReference type="PRINTS" id="PR00039">
    <property type="entry name" value="HTHLYSR"/>
</dbReference>
<evidence type="ECO:0000256" key="3">
    <source>
        <dbReference type="ARBA" id="ARBA00023125"/>
    </source>
</evidence>
<dbReference type="Proteomes" id="UP000501726">
    <property type="component" value="Chromosome"/>
</dbReference>
<comment type="similarity">
    <text evidence="1">Belongs to the LysR transcriptional regulatory family.</text>
</comment>
<dbReference type="Gene3D" id="3.40.190.290">
    <property type="match status" value="1"/>
</dbReference>
<dbReference type="InterPro" id="IPR036390">
    <property type="entry name" value="WH_DNA-bd_sf"/>
</dbReference>
<dbReference type="AlphaFoldDB" id="A0A6F8PW87"/>
<dbReference type="FunFam" id="1.10.10.10:FF:000001">
    <property type="entry name" value="LysR family transcriptional regulator"/>
    <property type="match status" value="1"/>
</dbReference>
<evidence type="ECO:0000256" key="4">
    <source>
        <dbReference type="ARBA" id="ARBA00023163"/>
    </source>
</evidence>
<dbReference type="PANTHER" id="PTHR30126">
    <property type="entry name" value="HTH-TYPE TRANSCRIPTIONAL REGULATOR"/>
    <property type="match status" value="1"/>
</dbReference>
<evidence type="ECO:0000313" key="6">
    <source>
        <dbReference type="EMBL" id="BBP46391.1"/>
    </source>
</evidence>
<dbReference type="SUPFAM" id="SSF53850">
    <property type="entry name" value="Periplasmic binding protein-like II"/>
    <property type="match status" value="1"/>
</dbReference>
<dbReference type="GO" id="GO:0000976">
    <property type="term" value="F:transcription cis-regulatory region binding"/>
    <property type="evidence" value="ECO:0007669"/>
    <property type="project" value="TreeGrafter"/>
</dbReference>
<dbReference type="SUPFAM" id="SSF46785">
    <property type="entry name" value="Winged helix' DNA-binding domain"/>
    <property type="match status" value="1"/>
</dbReference>
<dbReference type="InterPro" id="IPR005119">
    <property type="entry name" value="LysR_subst-bd"/>
</dbReference>
<dbReference type="GO" id="GO:0003700">
    <property type="term" value="F:DNA-binding transcription factor activity"/>
    <property type="evidence" value="ECO:0007669"/>
    <property type="project" value="InterPro"/>
</dbReference>
<dbReference type="Gene3D" id="1.10.10.10">
    <property type="entry name" value="Winged helix-like DNA-binding domain superfamily/Winged helix DNA-binding domain"/>
    <property type="match status" value="1"/>
</dbReference>
<gene>
    <name evidence="6" type="ORF">THMIRHAS_17640</name>
</gene>
<keyword evidence="3" id="KW-0238">DNA-binding</keyword>
<dbReference type="EMBL" id="AP021889">
    <property type="protein sequence ID" value="BBP46391.1"/>
    <property type="molecule type" value="Genomic_DNA"/>
</dbReference>
<evidence type="ECO:0000256" key="2">
    <source>
        <dbReference type="ARBA" id="ARBA00023015"/>
    </source>
</evidence>
<reference evidence="7" key="1">
    <citation type="submission" date="2019-11" db="EMBL/GenBank/DDBJ databases">
        <title>Isolation and characterization of two novel species in the genus Thiomicrorhabdus.</title>
        <authorList>
            <person name="Mochizuki J."/>
            <person name="Kojima H."/>
            <person name="Fukui M."/>
        </authorList>
    </citation>
    <scope>NUCLEOTIDE SEQUENCE [LARGE SCALE GENOMIC DNA]</scope>
    <source>
        <strain evidence="7">aks77</strain>
    </source>
</reference>
<sequence length="312" mass="34948">MLNITFNQIRLFEAVARHKSFTKAAKELNISQPAVSSQLKKLADSIGNPLVEVVGRKVYLTKVGETTYQQFQTLLDNFDDFSTRLKASQTGGLEGELSIAGVSASKYFLPFILAKFLKQHPKVTPKLSILNKSEIINSLQNQQHQLLITGRVFADIDANFEAFTDQTLEVVAAPTDRLSSHAKLSLKSLTKQNLILPAEETSIRQAVNQVLAEEGLKITPYLELNSYELIKQSVIAGLGIAVLPADAFRLEEYSGHIVRLNVDDFPINKHWYCAYHDKKNLSLVSLAFLDFLHCYPIETHLKKIYSTVGKQE</sequence>
<organism evidence="6 7">
    <name type="scientific">Thiosulfatimonas sediminis</name>
    <dbReference type="NCBI Taxonomy" id="2675054"/>
    <lineage>
        <taxon>Bacteria</taxon>
        <taxon>Pseudomonadati</taxon>
        <taxon>Pseudomonadota</taxon>
        <taxon>Gammaproteobacteria</taxon>
        <taxon>Thiotrichales</taxon>
        <taxon>Piscirickettsiaceae</taxon>
        <taxon>Thiosulfatimonas</taxon>
    </lineage>
</organism>
<dbReference type="KEGG" id="tse:THMIRHAS_17640"/>
<keyword evidence="4" id="KW-0804">Transcription</keyword>
<evidence type="ECO:0000259" key="5">
    <source>
        <dbReference type="PROSITE" id="PS50931"/>
    </source>
</evidence>
<dbReference type="PROSITE" id="PS50931">
    <property type="entry name" value="HTH_LYSR"/>
    <property type="match status" value="1"/>
</dbReference>
<name>A0A6F8PW87_9GAMM</name>
<accession>A0A6F8PW87</accession>
<dbReference type="PANTHER" id="PTHR30126:SF5">
    <property type="entry name" value="HTH-TYPE TRANSCRIPTIONAL ACTIVATOR CMPR"/>
    <property type="match status" value="1"/>
</dbReference>
<dbReference type="Pfam" id="PF00126">
    <property type="entry name" value="HTH_1"/>
    <property type="match status" value="1"/>
</dbReference>
<dbReference type="Pfam" id="PF03466">
    <property type="entry name" value="LysR_substrate"/>
    <property type="match status" value="1"/>
</dbReference>
<evidence type="ECO:0000256" key="1">
    <source>
        <dbReference type="ARBA" id="ARBA00009437"/>
    </source>
</evidence>
<evidence type="ECO:0000313" key="7">
    <source>
        <dbReference type="Proteomes" id="UP000501726"/>
    </source>
</evidence>